<gene>
    <name evidence="1" type="ORF">J2Z66_003620</name>
</gene>
<evidence type="ECO:0000313" key="1">
    <source>
        <dbReference type="EMBL" id="MBP1992012.1"/>
    </source>
</evidence>
<sequence length="53" mass="6299">MVVYDIVLNGEIKETIKPLRKSLKEIYAYMLEQSKLMKDKYGENVKIKGRMVY</sequence>
<protein>
    <submittedName>
        <fullName evidence="1">Ribosome biogenesis GTPase A</fullName>
    </submittedName>
</protein>
<accession>A0ABS4IWR4</accession>
<evidence type="ECO:0000313" key="2">
    <source>
        <dbReference type="Proteomes" id="UP001519287"/>
    </source>
</evidence>
<dbReference type="Proteomes" id="UP001519287">
    <property type="component" value="Unassembled WGS sequence"/>
</dbReference>
<name>A0ABS4IWR4_9BACL</name>
<reference evidence="1 2" key="1">
    <citation type="submission" date="2021-03" db="EMBL/GenBank/DDBJ databases">
        <title>Genomic Encyclopedia of Type Strains, Phase IV (KMG-IV): sequencing the most valuable type-strain genomes for metagenomic binning, comparative biology and taxonomic classification.</title>
        <authorList>
            <person name="Goeker M."/>
        </authorList>
    </citation>
    <scope>NUCLEOTIDE SEQUENCE [LARGE SCALE GENOMIC DNA]</scope>
    <source>
        <strain evidence="1 2">DSM 26048</strain>
    </source>
</reference>
<organism evidence="1 2">
    <name type="scientific">Paenibacillus eucommiae</name>
    <dbReference type="NCBI Taxonomy" id="1355755"/>
    <lineage>
        <taxon>Bacteria</taxon>
        <taxon>Bacillati</taxon>
        <taxon>Bacillota</taxon>
        <taxon>Bacilli</taxon>
        <taxon>Bacillales</taxon>
        <taxon>Paenibacillaceae</taxon>
        <taxon>Paenibacillus</taxon>
    </lineage>
</organism>
<dbReference type="RefSeq" id="WP_209972727.1">
    <property type="nucleotide sequence ID" value="NZ_JAGGLB010000011.1"/>
</dbReference>
<keyword evidence="2" id="KW-1185">Reference proteome</keyword>
<comment type="caution">
    <text evidence="1">The sequence shown here is derived from an EMBL/GenBank/DDBJ whole genome shotgun (WGS) entry which is preliminary data.</text>
</comment>
<proteinExistence type="predicted"/>
<dbReference type="EMBL" id="JAGGLB010000011">
    <property type="protein sequence ID" value="MBP1992012.1"/>
    <property type="molecule type" value="Genomic_DNA"/>
</dbReference>